<evidence type="ECO:0000256" key="8">
    <source>
        <dbReference type="ARBA" id="ARBA00023125"/>
    </source>
</evidence>
<keyword evidence="7" id="KW-0805">Transcription regulation</keyword>
<dbReference type="PROSITE" id="PS50157">
    <property type="entry name" value="ZINC_FINGER_C2H2_2"/>
    <property type="match status" value="2"/>
</dbReference>
<evidence type="ECO:0000313" key="15">
    <source>
        <dbReference type="EMBL" id="MPC10547.1"/>
    </source>
</evidence>
<proteinExistence type="inferred from homology"/>
<evidence type="ECO:0000256" key="1">
    <source>
        <dbReference type="ARBA" id="ARBA00004123"/>
    </source>
</evidence>
<keyword evidence="8" id="KW-0238">DNA-binding</keyword>
<name>A0A5B7CLP9_PORTR</name>
<evidence type="ECO:0000256" key="13">
    <source>
        <dbReference type="SAM" id="Phobius"/>
    </source>
</evidence>
<dbReference type="OrthoDB" id="6077919at2759"/>
<keyword evidence="13" id="KW-0472">Membrane</keyword>
<keyword evidence="13" id="KW-1133">Transmembrane helix</keyword>
<dbReference type="Proteomes" id="UP000324222">
    <property type="component" value="Unassembled WGS sequence"/>
</dbReference>
<dbReference type="SMART" id="SM00355">
    <property type="entry name" value="ZnF_C2H2"/>
    <property type="match status" value="2"/>
</dbReference>
<comment type="subcellular location">
    <subcellularLocation>
        <location evidence="1">Nucleus</location>
    </subcellularLocation>
</comment>
<dbReference type="SUPFAM" id="SSF57667">
    <property type="entry name" value="beta-beta-alpha zinc fingers"/>
    <property type="match status" value="1"/>
</dbReference>
<dbReference type="GO" id="GO:0005634">
    <property type="term" value="C:nucleus"/>
    <property type="evidence" value="ECO:0007669"/>
    <property type="project" value="UniProtKB-SubCell"/>
</dbReference>
<organism evidence="15 16">
    <name type="scientific">Portunus trituberculatus</name>
    <name type="common">Swimming crab</name>
    <name type="synonym">Neptunus trituberculatus</name>
    <dbReference type="NCBI Taxonomy" id="210409"/>
    <lineage>
        <taxon>Eukaryota</taxon>
        <taxon>Metazoa</taxon>
        <taxon>Ecdysozoa</taxon>
        <taxon>Arthropoda</taxon>
        <taxon>Crustacea</taxon>
        <taxon>Multicrustacea</taxon>
        <taxon>Malacostraca</taxon>
        <taxon>Eumalacostraca</taxon>
        <taxon>Eucarida</taxon>
        <taxon>Decapoda</taxon>
        <taxon>Pleocyemata</taxon>
        <taxon>Brachyura</taxon>
        <taxon>Eubrachyura</taxon>
        <taxon>Portunoidea</taxon>
        <taxon>Portunidae</taxon>
        <taxon>Portuninae</taxon>
        <taxon>Portunus</taxon>
    </lineage>
</organism>
<dbReference type="AlphaFoldDB" id="A0A5B7CLP9"/>
<evidence type="ECO:0000313" key="16">
    <source>
        <dbReference type="Proteomes" id="UP000324222"/>
    </source>
</evidence>
<dbReference type="InterPro" id="IPR051967">
    <property type="entry name" value="Krueppel_C2H2-ZF"/>
</dbReference>
<dbReference type="InterPro" id="IPR013087">
    <property type="entry name" value="Znf_C2H2_type"/>
</dbReference>
<evidence type="ECO:0000256" key="2">
    <source>
        <dbReference type="ARBA" id="ARBA00006991"/>
    </source>
</evidence>
<comment type="caution">
    <text evidence="15">The sequence shown here is derived from an EMBL/GenBank/DDBJ whole genome shotgun (WGS) entry which is preliminary data.</text>
</comment>
<dbReference type="EMBL" id="VSRR010000121">
    <property type="protein sequence ID" value="MPC10547.1"/>
    <property type="molecule type" value="Genomic_DNA"/>
</dbReference>
<feature type="domain" description="C2H2-type" evidence="14">
    <location>
        <begin position="114"/>
        <end position="142"/>
    </location>
</feature>
<keyword evidence="4" id="KW-0677">Repeat</keyword>
<evidence type="ECO:0000256" key="6">
    <source>
        <dbReference type="ARBA" id="ARBA00022833"/>
    </source>
</evidence>
<evidence type="ECO:0000256" key="4">
    <source>
        <dbReference type="ARBA" id="ARBA00022737"/>
    </source>
</evidence>
<evidence type="ECO:0000256" key="12">
    <source>
        <dbReference type="SAM" id="MobiDB-lite"/>
    </source>
</evidence>
<dbReference type="GO" id="GO:0000981">
    <property type="term" value="F:DNA-binding transcription factor activity, RNA polymerase II-specific"/>
    <property type="evidence" value="ECO:0007669"/>
    <property type="project" value="TreeGrafter"/>
</dbReference>
<evidence type="ECO:0000256" key="5">
    <source>
        <dbReference type="ARBA" id="ARBA00022771"/>
    </source>
</evidence>
<evidence type="ECO:0000256" key="7">
    <source>
        <dbReference type="ARBA" id="ARBA00023015"/>
    </source>
</evidence>
<dbReference type="GO" id="GO:0000978">
    <property type="term" value="F:RNA polymerase II cis-regulatory region sequence-specific DNA binding"/>
    <property type="evidence" value="ECO:0007669"/>
    <property type="project" value="TreeGrafter"/>
</dbReference>
<evidence type="ECO:0000256" key="3">
    <source>
        <dbReference type="ARBA" id="ARBA00022723"/>
    </source>
</evidence>
<feature type="region of interest" description="Disordered" evidence="12">
    <location>
        <begin position="140"/>
        <end position="194"/>
    </location>
</feature>
<dbReference type="InterPro" id="IPR036236">
    <property type="entry name" value="Znf_C2H2_sf"/>
</dbReference>
<keyword evidence="13" id="KW-0812">Transmembrane</keyword>
<dbReference type="Gene3D" id="3.30.160.60">
    <property type="entry name" value="Classic Zinc Finger"/>
    <property type="match status" value="2"/>
</dbReference>
<evidence type="ECO:0000256" key="10">
    <source>
        <dbReference type="ARBA" id="ARBA00023242"/>
    </source>
</evidence>
<dbReference type="PANTHER" id="PTHR45925">
    <property type="entry name" value="ZINC FINGER PROTEIN"/>
    <property type="match status" value="1"/>
</dbReference>
<feature type="compositionally biased region" description="Low complexity" evidence="12">
    <location>
        <begin position="171"/>
        <end position="194"/>
    </location>
</feature>
<accession>A0A5B7CLP9</accession>
<keyword evidence="9" id="KW-0804">Transcription</keyword>
<keyword evidence="3" id="KW-0479">Metal-binding</keyword>
<keyword evidence="6" id="KW-0862">Zinc</keyword>
<dbReference type="GO" id="GO:0008270">
    <property type="term" value="F:zinc ion binding"/>
    <property type="evidence" value="ECO:0007669"/>
    <property type="project" value="UniProtKB-KW"/>
</dbReference>
<keyword evidence="16" id="KW-1185">Reference proteome</keyword>
<keyword evidence="5 11" id="KW-0863">Zinc-finger</keyword>
<reference evidence="15 16" key="1">
    <citation type="submission" date="2019-05" db="EMBL/GenBank/DDBJ databases">
        <title>Another draft genome of Portunus trituberculatus and its Hox gene families provides insights of decapod evolution.</title>
        <authorList>
            <person name="Jeong J.-H."/>
            <person name="Song I."/>
            <person name="Kim S."/>
            <person name="Choi T."/>
            <person name="Kim D."/>
            <person name="Ryu S."/>
            <person name="Kim W."/>
        </authorList>
    </citation>
    <scope>NUCLEOTIDE SEQUENCE [LARGE SCALE GENOMIC DNA]</scope>
    <source>
        <tissue evidence="15">Muscle</tissue>
    </source>
</reference>
<evidence type="ECO:0000256" key="9">
    <source>
        <dbReference type="ARBA" id="ARBA00023163"/>
    </source>
</evidence>
<sequence length="194" mass="20762">MPLALDLVHEMVSGGGDVLYYVQAKTSATACAVVLDDSEQVLLMLLAEADQLRCCEACVGREALSGVVLQAAGGAGAAAVAMVMCCVCGRVFRGRNRHQNLSTHMRIHTGETPFPCPHCPYRAKRKAHLQMHLERIHSPRAAAGSAWRDGRPPPHHLPQPSHLPLLPPQPASSNSSPPLSSPSLTLSTSLQQKQ</sequence>
<feature type="domain" description="C2H2-type" evidence="14">
    <location>
        <begin position="83"/>
        <end position="113"/>
    </location>
</feature>
<comment type="similarity">
    <text evidence="2">Belongs to the krueppel C2H2-type zinc-finger protein family.</text>
</comment>
<protein>
    <submittedName>
        <fullName evidence="15">Zinc finger protein 536</fullName>
    </submittedName>
</protein>
<evidence type="ECO:0000259" key="14">
    <source>
        <dbReference type="PROSITE" id="PS50157"/>
    </source>
</evidence>
<dbReference type="FunFam" id="3.30.160.60:FF:000100">
    <property type="entry name" value="Zinc finger 45-like"/>
    <property type="match status" value="1"/>
</dbReference>
<evidence type="ECO:0000256" key="11">
    <source>
        <dbReference type="PROSITE-ProRule" id="PRU00042"/>
    </source>
</evidence>
<gene>
    <name evidence="15" type="primary">Znf536_2</name>
    <name evidence="15" type="ORF">E2C01_003184</name>
</gene>
<keyword evidence="10" id="KW-0539">Nucleus</keyword>
<feature type="transmembrane region" description="Helical" evidence="13">
    <location>
        <begin position="71"/>
        <end position="92"/>
    </location>
</feature>